<dbReference type="HAMAP" id="MF_00213">
    <property type="entry name" value="HypA_HybF"/>
    <property type="match status" value="1"/>
</dbReference>
<dbReference type="OrthoDB" id="288014at2"/>
<comment type="function">
    <text evidence="5">Involved in the maturation of [NiFe] hydrogenases. Required for nickel insertion into the metal center of the hydrogenase.</text>
</comment>
<evidence type="ECO:0000313" key="7">
    <source>
        <dbReference type="Proteomes" id="UP000054761"/>
    </source>
</evidence>
<dbReference type="PANTHER" id="PTHR34535">
    <property type="entry name" value="HYDROGENASE MATURATION FACTOR HYPA"/>
    <property type="match status" value="1"/>
</dbReference>
<feature type="binding site" evidence="5">
    <location>
        <position position="92"/>
    </location>
    <ligand>
        <name>Zn(2+)</name>
        <dbReference type="ChEBI" id="CHEBI:29105"/>
    </ligand>
</feature>
<feature type="binding site" evidence="5">
    <location>
        <position position="76"/>
    </location>
    <ligand>
        <name>Zn(2+)</name>
        <dbReference type="ChEBI" id="CHEBI:29105"/>
    </ligand>
</feature>
<dbReference type="EMBL" id="LNYH01000150">
    <property type="protein sequence ID" value="KTD14115.1"/>
    <property type="molecule type" value="Genomic_DNA"/>
</dbReference>
<dbReference type="GO" id="GO:0016151">
    <property type="term" value="F:nickel cation binding"/>
    <property type="evidence" value="ECO:0007669"/>
    <property type="project" value="UniProtKB-UniRule"/>
</dbReference>
<comment type="caution">
    <text evidence="6">The sequence shown here is derived from an EMBL/GenBank/DDBJ whole genome shotgun (WGS) entry which is preliminary data.</text>
</comment>
<dbReference type="PATRIC" id="fig|454.4.peg.2992"/>
<organism evidence="6 7">
    <name type="scientific">Legionella israelensis</name>
    <dbReference type="NCBI Taxonomy" id="454"/>
    <lineage>
        <taxon>Bacteria</taxon>
        <taxon>Pseudomonadati</taxon>
        <taxon>Pseudomonadota</taxon>
        <taxon>Gammaproteobacteria</taxon>
        <taxon>Legionellales</taxon>
        <taxon>Legionellaceae</taxon>
        <taxon>Legionella</taxon>
    </lineage>
</organism>
<evidence type="ECO:0000256" key="5">
    <source>
        <dbReference type="HAMAP-Rule" id="MF_00213"/>
    </source>
</evidence>
<evidence type="ECO:0000256" key="4">
    <source>
        <dbReference type="ARBA" id="ARBA00022833"/>
    </source>
</evidence>
<proteinExistence type="inferred from homology"/>
<keyword evidence="2 5" id="KW-0533">Nickel</keyword>
<evidence type="ECO:0000256" key="2">
    <source>
        <dbReference type="ARBA" id="ARBA00022596"/>
    </source>
</evidence>
<gene>
    <name evidence="5 6" type="primary">hypA</name>
    <name evidence="6" type="ORF">Lisr_2724</name>
</gene>
<keyword evidence="7" id="KW-1185">Reference proteome</keyword>
<sequence length="113" mass="12846">MHEMTLCKNILEIVKQHVKETKGAWVKKICLEIGQLTCVERSALQFSFDVAAKGTVAEQAILDIIDIEGKARCETCQKIIKIKQYYDPCQSCGNFSLSILQGEELKVKYMEME</sequence>
<dbReference type="NCBIfam" id="TIGR00100">
    <property type="entry name" value="hypA"/>
    <property type="match status" value="1"/>
</dbReference>
<feature type="binding site" evidence="5">
    <location>
        <position position="89"/>
    </location>
    <ligand>
        <name>Zn(2+)</name>
        <dbReference type="ChEBI" id="CHEBI:29105"/>
    </ligand>
</feature>
<evidence type="ECO:0000256" key="3">
    <source>
        <dbReference type="ARBA" id="ARBA00022723"/>
    </source>
</evidence>
<dbReference type="InterPro" id="IPR000688">
    <property type="entry name" value="HypA/HybF"/>
</dbReference>
<dbReference type="RefSeq" id="WP_058503001.1">
    <property type="nucleotide sequence ID" value="NZ_CAAAJA010000049.1"/>
</dbReference>
<dbReference type="STRING" id="454.Lisr_2724"/>
<dbReference type="PANTHER" id="PTHR34535:SF3">
    <property type="entry name" value="HYDROGENASE MATURATION FACTOR HYPA"/>
    <property type="match status" value="1"/>
</dbReference>
<protein>
    <recommendedName>
        <fullName evidence="5">Hydrogenase maturation factor HypA</fullName>
    </recommendedName>
</protein>
<feature type="binding site" evidence="5">
    <location>
        <position position="73"/>
    </location>
    <ligand>
        <name>Zn(2+)</name>
        <dbReference type="ChEBI" id="CHEBI:29105"/>
    </ligand>
</feature>
<keyword evidence="3 5" id="KW-0479">Metal-binding</keyword>
<dbReference type="AlphaFoldDB" id="A0A0W0V1W9"/>
<comment type="similarity">
    <text evidence="1 5">Belongs to the HypA/HybF family.</text>
</comment>
<dbReference type="Proteomes" id="UP000054761">
    <property type="component" value="Unassembled WGS sequence"/>
</dbReference>
<dbReference type="GO" id="GO:0051604">
    <property type="term" value="P:protein maturation"/>
    <property type="evidence" value="ECO:0007669"/>
    <property type="project" value="InterPro"/>
</dbReference>
<evidence type="ECO:0000313" key="6">
    <source>
        <dbReference type="EMBL" id="KTD14115.1"/>
    </source>
</evidence>
<dbReference type="InterPro" id="IPR020538">
    <property type="entry name" value="Hydgase_Ni_incorp_HypA/HybF_CS"/>
</dbReference>
<accession>A0A0W0V1W9</accession>
<dbReference type="GO" id="GO:0008270">
    <property type="term" value="F:zinc ion binding"/>
    <property type="evidence" value="ECO:0007669"/>
    <property type="project" value="UniProtKB-UniRule"/>
</dbReference>
<dbReference type="PROSITE" id="PS01249">
    <property type="entry name" value="HYPA"/>
    <property type="match status" value="1"/>
</dbReference>
<name>A0A0W0V1W9_9GAMM</name>
<evidence type="ECO:0000256" key="1">
    <source>
        <dbReference type="ARBA" id="ARBA00010748"/>
    </source>
</evidence>
<reference evidence="6 7" key="1">
    <citation type="submission" date="2015-11" db="EMBL/GenBank/DDBJ databases">
        <title>Genomic analysis of 38 Legionella species identifies large and diverse effector repertoires.</title>
        <authorList>
            <person name="Burstein D."/>
            <person name="Amaro F."/>
            <person name="Zusman T."/>
            <person name="Lifshitz Z."/>
            <person name="Cohen O."/>
            <person name="Gilbert J.A."/>
            <person name="Pupko T."/>
            <person name="Shuman H.A."/>
            <person name="Segal G."/>
        </authorList>
    </citation>
    <scope>NUCLEOTIDE SEQUENCE [LARGE SCALE GENOMIC DNA]</scope>
    <source>
        <strain evidence="6 7">Bercovier 4</strain>
    </source>
</reference>
<feature type="binding site" evidence="5">
    <location>
        <position position="2"/>
    </location>
    <ligand>
        <name>Ni(2+)</name>
        <dbReference type="ChEBI" id="CHEBI:49786"/>
    </ligand>
</feature>
<dbReference type="Gene3D" id="3.30.2320.80">
    <property type="match status" value="1"/>
</dbReference>
<dbReference type="Pfam" id="PF01155">
    <property type="entry name" value="HypA"/>
    <property type="match status" value="1"/>
</dbReference>
<dbReference type="PIRSF" id="PIRSF004761">
    <property type="entry name" value="Hydrgn_mat_HypA"/>
    <property type="match status" value="1"/>
</dbReference>
<keyword evidence="4 5" id="KW-0862">Zinc</keyword>